<evidence type="ECO:0000313" key="2">
    <source>
        <dbReference type="Proteomes" id="UP001017257"/>
    </source>
</evidence>
<dbReference type="EMBL" id="CP102846">
    <property type="protein sequence ID" value="UVF22160.1"/>
    <property type="molecule type" value="Genomic_DNA"/>
</dbReference>
<protein>
    <submittedName>
        <fullName evidence="1">Heme-binding protein</fullName>
    </submittedName>
</protein>
<dbReference type="RefSeq" id="WP_259060835.1">
    <property type="nucleotide sequence ID" value="NZ_CP102846.1"/>
</dbReference>
<dbReference type="Pfam" id="PF03928">
    <property type="entry name" value="HbpS-like"/>
    <property type="match status" value="1"/>
</dbReference>
<dbReference type="InterPro" id="IPR005624">
    <property type="entry name" value="PduO/GlcC-like"/>
</dbReference>
<dbReference type="Proteomes" id="UP001017257">
    <property type="component" value="Plasmid pR24_1"/>
</dbReference>
<accession>A0ABY5RY18</accession>
<keyword evidence="1" id="KW-0614">Plasmid</keyword>
<proteinExistence type="predicted"/>
<geneLocation type="plasmid" evidence="1 2">
    <name>pR24_1</name>
</geneLocation>
<keyword evidence="2" id="KW-1185">Reference proteome</keyword>
<gene>
    <name evidence="1" type="ORF">HPT29_026030</name>
</gene>
<sequence length="211" mass="22659">MNTLFARRSRSLLSRLQQRQFKLDDLAPRCCPLCIALVICRKDEDMYRSQRLTLAPAALVIAGSLATPALGQSEAHLPQKRVLTLEIARQIARAAESEAIRVNAPGVIAVVDDAGWLVLLVRMDNAPMLASIELASGKARSAAIYRKPTRTLEETINKGRIAAVTAPGFVQMQGGMPLKVGSDLVGAIGVSADTPDHDQQIAEAGVRALMP</sequence>
<dbReference type="PANTHER" id="PTHR34309:SF1">
    <property type="entry name" value="PROTEIN GLCG"/>
    <property type="match status" value="1"/>
</dbReference>
<organism evidence="1 2">
    <name type="scientific">Microvirga terrae</name>
    <dbReference type="NCBI Taxonomy" id="2740529"/>
    <lineage>
        <taxon>Bacteria</taxon>
        <taxon>Pseudomonadati</taxon>
        <taxon>Pseudomonadota</taxon>
        <taxon>Alphaproteobacteria</taxon>
        <taxon>Hyphomicrobiales</taxon>
        <taxon>Methylobacteriaceae</taxon>
        <taxon>Microvirga</taxon>
    </lineage>
</organism>
<evidence type="ECO:0000313" key="1">
    <source>
        <dbReference type="EMBL" id="UVF22160.1"/>
    </source>
</evidence>
<dbReference type="InterPro" id="IPR052517">
    <property type="entry name" value="GlcG_carb_metab_protein"/>
</dbReference>
<dbReference type="SUPFAM" id="SSF143744">
    <property type="entry name" value="GlcG-like"/>
    <property type="match status" value="1"/>
</dbReference>
<reference evidence="1" key="1">
    <citation type="submission" date="2022-08" db="EMBL/GenBank/DDBJ databases">
        <title>Microvirga terrae sp. nov., isolated from soil.</title>
        <authorList>
            <person name="Kim K.H."/>
            <person name="Seo Y.L."/>
            <person name="Kim J.M."/>
            <person name="Lee J.K."/>
            <person name="Han D.M."/>
            <person name="Jeon C.O."/>
        </authorList>
    </citation>
    <scope>NUCLEOTIDE SEQUENCE</scope>
    <source>
        <strain evidence="1">R24</strain>
        <plasmid evidence="1">pR24_1</plasmid>
    </source>
</reference>
<name>A0ABY5RY18_9HYPH</name>
<dbReference type="InterPro" id="IPR038084">
    <property type="entry name" value="PduO/GlcC-like_sf"/>
</dbReference>
<dbReference type="PANTHER" id="PTHR34309">
    <property type="entry name" value="SLR1406 PROTEIN"/>
    <property type="match status" value="1"/>
</dbReference>
<dbReference type="Gene3D" id="3.30.450.150">
    <property type="entry name" value="Haem-degrading domain"/>
    <property type="match status" value="1"/>
</dbReference>